<evidence type="ECO:0000256" key="7">
    <source>
        <dbReference type="ARBA" id="ARBA00022833"/>
    </source>
</evidence>
<evidence type="ECO:0000256" key="3">
    <source>
        <dbReference type="ARBA" id="ARBA00022679"/>
    </source>
</evidence>
<protein>
    <recommendedName>
        <fullName evidence="2">RING-type E3 ubiquitin transferase</fullName>
        <ecNumber evidence="2">2.3.2.27</ecNumber>
    </recommendedName>
</protein>
<evidence type="ECO:0000256" key="2">
    <source>
        <dbReference type="ARBA" id="ARBA00012483"/>
    </source>
</evidence>
<feature type="domain" description="RING-type" evidence="8">
    <location>
        <begin position="205"/>
        <end position="236"/>
    </location>
</feature>
<dbReference type="InterPro" id="IPR013083">
    <property type="entry name" value="Znf_RING/FYVE/PHD"/>
</dbReference>
<name>A0A078JF70_BRANA</name>
<dbReference type="Gene3D" id="3.30.40.10">
    <property type="entry name" value="Zinc/RING finger domain, C3HC4 (zinc finger)"/>
    <property type="match status" value="1"/>
</dbReference>
<dbReference type="PANTHER" id="PTHR22937">
    <property type="entry name" value="E3 UBIQUITIN-PROTEIN LIGASE RNF165"/>
    <property type="match status" value="1"/>
</dbReference>
<dbReference type="InterPro" id="IPR045191">
    <property type="entry name" value="MBR1/2-like"/>
</dbReference>
<evidence type="ECO:0000259" key="8">
    <source>
        <dbReference type="Pfam" id="PF13639"/>
    </source>
</evidence>
<dbReference type="SUPFAM" id="SSF57850">
    <property type="entry name" value="RING/U-box"/>
    <property type="match status" value="1"/>
</dbReference>
<keyword evidence="4" id="KW-0479">Metal-binding</keyword>
<evidence type="ECO:0000256" key="4">
    <source>
        <dbReference type="ARBA" id="ARBA00022723"/>
    </source>
</evidence>
<keyword evidence="3" id="KW-0808">Transferase</keyword>
<organism evidence="9 10">
    <name type="scientific">Brassica napus</name>
    <name type="common">Rape</name>
    <dbReference type="NCBI Taxonomy" id="3708"/>
    <lineage>
        <taxon>Eukaryota</taxon>
        <taxon>Viridiplantae</taxon>
        <taxon>Streptophyta</taxon>
        <taxon>Embryophyta</taxon>
        <taxon>Tracheophyta</taxon>
        <taxon>Spermatophyta</taxon>
        <taxon>Magnoliopsida</taxon>
        <taxon>eudicotyledons</taxon>
        <taxon>Gunneridae</taxon>
        <taxon>Pentapetalae</taxon>
        <taxon>rosids</taxon>
        <taxon>malvids</taxon>
        <taxon>Brassicales</taxon>
        <taxon>Brassicaceae</taxon>
        <taxon>Brassiceae</taxon>
        <taxon>Brassica</taxon>
    </lineage>
</organism>
<dbReference type="EC" id="2.3.2.27" evidence="2"/>
<dbReference type="Proteomes" id="UP000028999">
    <property type="component" value="Unassembled WGS sequence"/>
</dbReference>
<keyword evidence="10" id="KW-1185">Reference proteome</keyword>
<keyword evidence="6" id="KW-0833">Ubl conjugation pathway</keyword>
<proteinExistence type="predicted"/>
<gene>
    <name evidence="9" type="primary">BnaC07g50940D</name>
    <name evidence="9" type="ORF">GSBRNA2T00039502001</name>
</gene>
<accession>A0A078JF70</accession>
<comment type="catalytic activity">
    <reaction evidence="1">
        <text>S-ubiquitinyl-[E2 ubiquitin-conjugating enzyme]-L-cysteine + [acceptor protein]-L-lysine = [E2 ubiquitin-conjugating enzyme]-L-cysteine + N(6)-ubiquitinyl-[acceptor protein]-L-lysine.</text>
        <dbReference type="EC" id="2.3.2.27"/>
    </reaction>
</comment>
<dbReference type="PANTHER" id="PTHR22937:SF176">
    <property type="entry name" value="RING-TYPE E3 UBIQUITIN TRANSFERASE"/>
    <property type="match status" value="1"/>
</dbReference>
<sequence length="246" mass="28545">MDSMRADLIRGLETSLPTTFDREHFFALLVSGDVDGAEEYLSVFTTQDSNYYSNLMFYFVKRQRFFKFLVEGENIKAGFLLIFSRPYGMMEMPIPETDEFISRDIQRIAHEGLKEWEDARDNGYTFDILSVAKSFTDEMFTMMNQLIPMNPDLHKKEEGEDISSQMHKLHLQDNHAVAFNGGEMNKDKDSPKLTIYMVALLYPVGDEVGRLHCEHTYHLKCVQEWLRMKSWCPICKTTADTSSPSK</sequence>
<dbReference type="GO" id="GO:0008270">
    <property type="term" value="F:zinc ion binding"/>
    <property type="evidence" value="ECO:0007669"/>
    <property type="project" value="UniProtKB-KW"/>
</dbReference>
<evidence type="ECO:0000256" key="1">
    <source>
        <dbReference type="ARBA" id="ARBA00000900"/>
    </source>
</evidence>
<dbReference type="Pfam" id="PF13639">
    <property type="entry name" value="zf-RING_2"/>
    <property type="match status" value="1"/>
</dbReference>
<dbReference type="AlphaFoldDB" id="A0A078JF70"/>
<evidence type="ECO:0000313" key="10">
    <source>
        <dbReference type="Proteomes" id="UP000028999"/>
    </source>
</evidence>
<dbReference type="EMBL" id="LK034331">
    <property type="protein sequence ID" value="CDY63639.1"/>
    <property type="molecule type" value="Genomic_DNA"/>
</dbReference>
<keyword evidence="5" id="KW-0863">Zinc-finger</keyword>
<dbReference type="PaxDb" id="3708-A0A078JF70"/>
<reference evidence="9 10" key="1">
    <citation type="journal article" date="2014" name="Science">
        <title>Plant genetics. Early allopolyploid evolution in the post-Neolithic Brassica napus oilseed genome.</title>
        <authorList>
            <person name="Chalhoub B."/>
            <person name="Denoeud F."/>
            <person name="Liu S."/>
            <person name="Parkin I.A."/>
            <person name="Tang H."/>
            <person name="Wang X."/>
            <person name="Chiquet J."/>
            <person name="Belcram H."/>
            <person name="Tong C."/>
            <person name="Samans B."/>
            <person name="Correa M."/>
            <person name="Da Silva C."/>
            <person name="Just J."/>
            <person name="Falentin C."/>
            <person name="Koh C.S."/>
            <person name="Le Clainche I."/>
            <person name="Bernard M."/>
            <person name="Bento P."/>
            <person name="Noel B."/>
            <person name="Labadie K."/>
            <person name="Alberti A."/>
            <person name="Charles M."/>
            <person name="Arnaud D."/>
            <person name="Guo H."/>
            <person name="Daviaud C."/>
            <person name="Alamery S."/>
            <person name="Jabbari K."/>
            <person name="Zhao M."/>
            <person name="Edger P.P."/>
            <person name="Chelaifa H."/>
            <person name="Tack D."/>
            <person name="Lassalle G."/>
            <person name="Mestiri I."/>
            <person name="Schnel N."/>
            <person name="Le Paslier M.C."/>
            <person name="Fan G."/>
            <person name="Renault V."/>
            <person name="Bayer P.E."/>
            <person name="Golicz A.A."/>
            <person name="Manoli S."/>
            <person name="Lee T.H."/>
            <person name="Thi V.H."/>
            <person name="Chalabi S."/>
            <person name="Hu Q."/>
            <person name="Fan C."/>
            <person name="Tollenaere R."/>
            <person name="Lu Y."/>
            <person name="Battail C."/>
            <person name="Shen J."/>
            <person name="Sidebottom C.H."/>
            <person name="Wang X."/>
            <person name="Canaguier A."/>
            <person name="Chauveau A."/>
            <person name="Berard A."/>
            <person name="Deniot G."/>
            <person name="Guan M."/>
            <person name="Liu Z."/>
            <person name="Sun F."/>
            <person name="Lim Y.P."/>
            <person name="Lyons E."/>
            <person name="Town C.D."/>
            <person name="Bancroft I."/>
            <person name="Wang X."/>
            <person name="Meng J."/>
            <person name="Ma J."/>
            <person name="Pires J.C."/>
            <person name="King G.J."/>
            <person name="Brunel D."/>
            <person name="Delourme R."/>
            <person name="Renard M."/>
            <person name="Aury J.M."/>
            <person name="Adams K.L."/>
            <person name="Batley J."/>
            <person name="Snowdon R.J."/>
            <person name="Tost J."/>
            <person name="Edwards D."/>
            <person name="Zhou Y."/>
            <person name="Hua W."/>
            <person name="Sharpe A.G."/>
            <person name="Paterson A.H."/>
            <person name="Guan C."/>
            <person name="Wincker P."/>
        </authorList>
    </citation>
    <scope>NUCLEOTIDE SEQUENCE [LARGE SCALE GENOMIC DNA]</scope>
    <source>
        <strain evidence="10">cv. Darmor-bzh</strain>
    </source>
</reference>
<evidence type="ECO:0000256" key="6">
    <source>
        <dbReference type="ARBA" id="ARBA00022786"/>
    </source>
</evidence>
<dbReference type="Gramene" id="CDY63639">
    <property type="protein sequence ID" value="CDY63639"/>
    <property type="gene ID" value="GSBRNA2T00039502001"/>
</dbReference>
<dbReference type="GO" id="GO:0061630">
    <property type="term" value="F:ubiquitin protein ligase activity"/>
    <property type="evidence" value="ECO:0000318"/>
    <property type="project" value="GO_Central"/>
</dbReference>
<dbReference type="InterPro" id="IPR001841">
    <property type="entry name" value="Znf_RING"/>
</dbReference>
<evidence type="ECO:0000256" key="5">
    <source>
        <dbReference type="ARBA" id="ARBA00022771"/>
    </source>
</evidence>
<dbReference type="STRING" id="3708.A0A078JF70"/>
<keyword evidence="7" id="KW-0862">Zinc</keyword>
<evidence type="ECO:0000313" key="9">
    <source>
        <dbReference type="EMBL" id="CDY63639.1"/>
    </source>
</evidence>